<comment type="catalytic activity">
    <reaction evidence="7">
        <text>L-aspartate + L-glutamine + ATP + H2O = L-asparagine + L-glutamate + AMP + diphosphate + H(+)</text>
        <dbReference type="Rhea" id="RHEA:12228"/>
        <dbReference type="ChEBI" id="CHEBI:15377"/>
        <dbReference type="ChEBI" id="CHEBI:15378"/>
        <dbReference type="ChEBI" id="CHEBI:29985"/>
        <dbReference type="ChEBI" id="CHEBI:29991"/>
        <dbReference type="ChEBI" id="CHEBI:30616"/>
        <dbReference type="ChEBI" id="CHEBI:33019"/>
        <dbReference type="ChEBI" id="CHEBI:58048"/>
        <dbReference type="ChEBI" id="CHEBI:58359"/>
        <dbReference type="ChEBI" id="CHEBI:456215"/>
        <dbReference type="EC" id="6.3.5.4"/>
    </reaction>
</comment>
<dbReference type="SUPFAM" id="SSF56235">
    <property type="entry name" value="N-terminal nucleophile aminohydrolases (Ntn hydrolases)"/>
    <property type="match status" value="1"/>
</dbReference>
<proteinExistence type="inferred from homology"/>
<keyword evidence="4 9" id="KW-0547">Nucleotide-binding</keyword>
<dbReference type="InterPro" id="IPR014729">
    <property type="entry name" value="Rossmann-like_a/b/a_fold"/>
</dbReference>
<evidence type="ECO:0000256" key="8">
    <source>
        <dbReference type="PIRSR" id="PIRSR001589-1"/>
    </source>
</evidence>
<dbReference type="InterPro" id="IPR033738">
    <property type="entry name" value="AsnB_N"/>
</dbReference>
<evidence type="ECO:0000256" key="3">
    <source>
        <dbReference type="ARBA" id="ARBA00012737"/>
    </source>
</evidence>
<dbReference type="CDD" id="cd00712">
    <property type="entry name" value="AsnB"/>
    <property type="match status" value="1"/>
</dbReference>
<dbReference type="Pfam" id="PF00733">
    <property type="entry name" value="Asn_synthase"/>
    <property type="match status" value="1"/>
</dbReference>
<dbReference type="PIRSF" id="PIRSF001589">
    <property type="entry name" value="Asn_synthetase_glu-h"/>
    <property type="match status" value="1"/>
</dbReference>
<dbReference type="EC" id="6.3.5.4" evidence="3"/>
<dbReference type="PANTHER" id="PTHR43284:SF1">
    <property type="entry name" value="ASPARAGINE SYNTHETASE"/>
    <property type="match status" value="1"/>
</dbReference>
<dbReference type="InterPro" id="IPR017539">
    <property type="entry name" value="XrtA_amidotfase"/>
</dbReference>
<dbReference type="Pfam" id="PF13537">
    <property type="entry name" value="GATase_7"/>
    <property type="match status" value="1"/>
</dbReference>
<dbReference type="Gene3D" id="3.60.20.10">
    <property type="entry name" value="Glutamine Phosphoribosylpyrophosphate, subunit 1, domain 1"/>
    <property type="match status" value="1"/>
</dbReference>
<evidence type="ECO:0000313" key="12">
    <source>
        <dbReference type="EMBL" id="KDM90750.1"/>
    </source>
</evidence>
<evidence type="ECO:0000256" key="9">
    <source>
        <dbReference type="PIRSR" id="PIRSR001589-2"/>
    </source>
</evidence>
<gene>
    <name evidence="12" type="ORF">EA58_15295</name>
</gene>
<feature type="binding site" evidence="9">
    <location>
        <begin position="361"/>
        <end position="362"/>
    </location>
    <ligand>
        <name>ATP</name>
        <dbReference type="ChEBI" id="CHEBI:30616"/>
    </ligand>
</feature>
<dbReference type="NCBIfam" id="TIGR01536">
    <property type="entry name" value="asn_synth_AEB"/>
    <property type="match status" value="1"/>
</dbReference>
<dbReference type="Gene3D" id="3.40.50.620">
    <property type="entry name" value="HUPs"/>
    <property type="match status" value="2"/>
</dbReference>
<evidence type="ECO:0000313" key="13">
    <source>
        <dbReference type="Proteomes" id="UP000027192"/>
    </source>
</evidence>
<protein>
    <recommendedName>
        <fullName evidence="3">asparagine synthase (glutamine-hydrolyzing)</fullName>
        <ecNumber evidence="3">6.3.5.4</ecNumber>
    </recommendedName>
</protein>
<dbReference type="GO" id="GO:0005829">
    <property type="term" value="C:cytosol"/>
    <property type="evidence" value="ECO:0007669"/>
    <property type="project" value="TreeGrafter"/>
</dbReference>
<dbReference type="SUPFAM" id="SSF52402">
    <property type="entry name" value="Adenine nucleotide alpha hydrolases-like"/>
    <property type="match status" value="1"/>
</dbReference>
<dbReference type="PROSITE" id="PS51278">
    <property type="entry name" value="GATASE_TYPE_2"/>
    <property type="match status" value="1"/>
</dbReference>
<dbReference type="STRING" id="1654360.EA58_15295"/>
<dbReference type="Proteomes" id="UP000027192">
    <property type="component" value="Unassembled WGS sequence"/>
</dbReference>
<name>A0A066RK01_9GAMM</name>
<dbReference type="InterPro" id="IPR051786">
    <property type="entry name" value="ASN_synthetase/amidase"/>
</dbReference>
<dbReference type="InterPro" id="IPR006426">
    <property type="entry name" value="Asn_synth_AEB"/>
</dbReference>
<comment type="similarity">
    <text evidence="2">Belongs to the asparagine synthetase family.</text>
</comment>
<evidence type="ECO:0000256" key="5">
    <source>
        <dbReference type="ARBA" id="ARBA00022840"/>
    </source>
</evidence>
<dbReference type="GO" id="GO:0006529">
    <property type="term" value="P:asparagine biosynthetic process"/>
    <property type="evidence" value="ECO:0007669"/>
    <property type="project" value="UniProtKB-KW"/>
</dbReference>
<evidence type="ECO:0000256" key="1">
    <source>
        <dbReference type="ARBA" id="ARBA00005187"/>
    </source>
</evidence>
<keyword evidence="8" id="KW-0028">Amino-acid biosynthesis</keyword>
<feature type="binding site" evidence="9">
    <location>
        <position position="289"/>
    </location>
    <ligand>
        <name>ATP</name>
        <dbReference type="ChEBI" id="CHEBI:30616"/>
    </ligand>
</feature>
<dbReference type="NCBIfam" id="TIGR03108">
    <property type="entry name" value="eps_aminotran_1"/>
    <property type="match status" value="1"/>
</dbReference>
<accession>A0A066RK01</accession>
<dbReference type="RefSeq" id="WP_036754455.1">
    <property type="nucleotide sequence ID" value="NZ_JMIB01000028.1"/>
</dbReference>
<feature type="active site" description="For GATase activity" evidence="8">
    <location>
        <position position="2"/>
    </location>
</feature>
<dbReference type="InterPro" id="IPR029055">
    <property type="entry name" value="Ntn_hydrolases_N"/>
</dbReference>
<dbReference type="GO" id="GO:0005524">
    <property type="term" value="F:ATP binding"/>
    <property type="evidence" value="ECO:0007669"/>
    <property type="project" value="UniProtKB-KW"/>
</dbReference>
<feature type="domain" description="Glutamine amidotransferase type-2" evidence="11">
    <location>
        <begin position="2"/>
        <end position="214"/>
    </location>
</feature>
<dbReference type="InterPro" id="IPR017932">
    <property type="entry name" value="GATase_2_dom"/>
</dbReference>
<comment type="caution">
    <text evidence="12">The sequence shown here is derived from an EMBL/GenBank/DDBJ whole genome shotgun (WGS) entry which is preliminary data.</text>
</comment>
<organism evidence="12 13">
    <name type="scientific">Photobacterium galatheae</name>
    <dbReference type="NCBI Taxonomy" id="1654360"/>
    <lineage>
        <taxon>Bacteria</taxon>
        <taxon>Pseudomonadati</taxon>
        <taxon>Pseudomonadota</taxon>
        <taxon>Gammaproteobacteria</taxon>
        <taxon>Vibrionales</taxon>
        <taxon>Vibrionaceae</taxon>
        <taxon>Photobacterium</taxon>
    </lineage>
</organism>
<feature type="site" description="Important for beta-aspartyl-AMP intermediate formation" evidence="10">
    <location>
        <position position="363"/>
    </location>
</feature>
<dbReference type="GO" id="GO:0004066">
    <property type="term" value="F:asparagine synthase (glutamine-hydrolyzing) activity"/>
    <property type="evidence" value="ECO:0007669"/>
    <property type="project" value="UniProtKB-EC"/>
</dbReference>
<dbReference type="InterPro" id="IPR001962">
    <property type="entry name" value="Asn_synthase"/>
</dbReference>
<evidence type="ECO:0000259" key="11">
    <source>
        <dbReference type="PROSITE" id="PS51278"/>
    </source>
</evidence>
<evidence type="ECO:0000256" key="6">
    <source>
        <dbReference type="ARBA" id="ARBA00022962"/>
    </source>
</evidence>
<evidence type="ECO:0000256" key="2">
    <source>
        <dbReference type="ARBA" id="ARBA00005752"/>
    </source>
</evidence>
<evidence type="ECO:0000256" key="7">
    <source>
        <dbReference type="ARBA" id="ARBA00048741"/>
    </source>
</evidence>
<keyword evidence="6 8" id="KW-0315">Glutamine amidotransferase</keyword>
<keyword evidence="5 9" id="KW-0067">ATP-binding</keyword>
<reference evidence="12 13" key="1">
    <citation type="submission" date="2014-04" db="EMBL/GenBank/DDBJ databases">
        <title>Draft genome sequence of Photobacterium halotolerans S2753: a solonamide, ngercheumicin and holomycin producer.</title>
        <authorList>
            <person name="Machado H.R."/>
            <person name="Gram L."/>
        </authorList>
    </citation>
    <scope>NUCLEOTIDE SEQUENCE [LARGE SCALE GENOMIC DNA]</scope>
    <source>
        <strain evidence="12 13">S2753</strain>
    </source>
</reference>
<evidence type="ECO:0000256" key="10">
    <source>
        <dbReference type="PIRSR" id="PIRSR001589-3"/>
    </source>
</evidence>
<dbReference type="PANTHER" id="PTHR43284">
    <property type="entry name" value="ASPARAGINE SYNTHETASE (GLUTAMINE-HYDROLYZING)"/>
    <property type="match status" value="1"/>
</dbReference>
<keyword evidence="8" id="KW-0061">Asparagine biosynthesis</keyword>
<comment type="pathway">
    <text evidence="1">Amino-acid biosynthesis; L-asparagine biosynthesis; L-asparagine from L-aspartate (L-Gln route): step 1/1.</text>
</comment>
<evidence type="ECO:0000256" key="4">
    <source>
        <dbReference type="ARBA" id="ARBA00022741"/>
    </source>
</evidence>
<dbReference type="CDD" id="cd01991">
    <property type="entry name" value="Asn_synthase_B_C"/>
    <property type="match status" value="1"/>
</dbReference>
<feature type="binding site" evidence="9">
    <location>
        <position position="100"/>
    </location>
    <ligand>
        <name>L-glutamine</name>
        <dbReference type="ChEBI" id="CHEBI:58359"/>
    </ligand>
</feature>
<sequence>MCGIAGIMNLQHADQIDSRLLQHINRLQRHRGPDDEGYYFDEWVGLAHRRLSIIDLSGGHQPLFNEDHTIAVVFNGEIYNFNALASELKQLGHQFRTLSDTEVIVHAWEQWGTDCLSRFRGMFAFALWDKNTHTLFLARDRLGKKPLFYTVTPKGQLLFASEMKVLLAHPDTDCTLRTEMAEEYFMFGYIPDPFTAYRNIFKLPAGHALTLQPGSQISPFQYWDLAAPASELTWHQTQESLIEQLREAVRIRMVSDVPLGAFLSGGVDSSAVVALMSELQSNPINTCAIGFNEARFDETRYARQIADRYRTTHQAQQISAQDVSLIEVLGRLYDEPFADDSALPTFLVCQLARKRVTVALSGDGGDEVFAGYRRYRFHLAEQKVRGMLPSSIRQPVFGFLGQVYPKADWAPQRFRAKTTFQSLALDAVDAYANTLSKIRYQDRQSLFSSGYRHKLSGYTGHEILRQHALNAPTDDPLKQVQYLDFKTWLPGDILTKVDRASMANSLEVRAPLLDHQLLEWAFRIPSKDNIRKQEGKYSFKKALESYLPEDILYRPKMGFSMPLAHWFRHQLQPMLHEQVLSPVMLDSGFFVPEQLKKMITEHTSSQRDHGVALWSLLMFAQFLGRQAP</sequence>
<keyword evidence="13" id="KW-1185">Reference proteome</keyword>
<dbReference type="EMBL" id="JMIB01000028">
    <property type="protein sequence ID" value="KDM90750.1"/>
    <property type="molecule type" value="Genomic_DNA"/>
</dbReference>
<dbReference type="AlphaFoldDB" id="A0A066RK01"/>
<dbReference type="OrthoDB" id="9763290at2"/>